<accession>A0A1I5IKP3</accession>
<dbReference type="Proteomes" id="UP000198806">
    <property type="component" value="Unassembled WGS sequence"/>
</dbReference>
<dbReference type="InterPro" id="IPR029033">
    <property type="entry name" value="His_PPase_superfam"/>
</dbReference>
<keyword evidence="2" id="KW-1185">Reference proteome</keyword>
<dbReference type="PANTHER" id="PTHR48100">
    <property type="entry name" value="BROAD-SPECIFICITY PHOSPHATASE YOR283W-RELATED"/>
    <property type="match status" value="1"/>
</dbReference>
<dbReference type="SMART" id="SM00855">
    <property type="entry name" value="PGAM"/>
    <property type="match status" value="1"/>
</dbReference>
<evidence type="ECO:0000313" key="2">
    <source>
        <dbReference type="Proteomes" id="UP000198806"/>
    </source>
</evidence>
<dbReference type="Gene3D" id="3.40.50.1240">
    <property type="entry name" value="Phosphoglycerate mutase-like"/>
    <property type="match status" value="1"/>
</dbReference>
<dbReference type="RefSeq" id="WP_091688592.1">
    <property type="nucleotide sequence ID" value="NZ_BAABFM010000078.1"/>
</dbReference>
<reference evidence="1 2" key="1">
    <citation type="submission" date="2016-10" db="EMBL/GenBank/DDBJ databases">
        <authorList>
            <person name="de Groot N.N."/>
        </authorList>
    </citation>
    <scope>NUCLEOTIDE SEQUENCE [LARGE SCALE GENOMIC DNA]</scope>
    <source>
        <strain evidence="1 2">DSM 1283</strain>
    </source>
</reference>
<sequence>MTNVYFVRHAEPDFNIHDDIKRPLTEKGKTDAKLVSMYLRDKEIHEVFSSPFLRAIDTVKDFADEVGLSIKIIQDFRERRVDSVWIEDFLSFTKKQWEDFDYKLSDGESLREVQNRNINALSEVLCLYEERNIVIGTHGTALSTIINYYQNTYGYNDFEKMRMLMPWIVKMQFKNNECLNIAKIDILNRGIL</sequence>
<evidence type="ECO:0000313" key="1">
    <source>
        <dbReference type="EMBL" id="SFO60992.1"/>
    </source>
</evidence>
<dbReference type="CDD" id="cd07067">
    <property type="entry name" value="HP_PGM_like"/>
    <property type="match status" value="1"/>
</dbReference>
<protein>
    <submittedName>
        <fullName evidence="1">2,3-bisphosphoglycerate-dependent phosphoglycerate mutase</fullName>
    </submittedName>
</protein>
<gene>
    <name evidence="1" type="ORF">SAMN04489757_1474</name>
</gene>
<dbReference type="SUPFAM" id="SSF53254">
    <property type="entry name" value="Phosphoglycerate mutase-like"/>
    <property type="match status" value="1"/>
</dbReference>
<dbReference type="InterPro" id="IPR013078">
    <property type="entry name" value="His_Pase_superF_clade-1"/>
</dbReference>
<dbReference type="STRING" id="1527.SAMN04489757_1474"/>
<dbReference type="GO" id="GO:0005737">
    <property type="term" value="C:cytoplasm"/>
    <property type="evidence" value="ECO:0007669"/>
    <property type="project" value="TreeGrafter"/>
</dbReference>
<dbReference type="PIRSF" id="PIRSF000709">
    <property type="entry name" value="6PFK_2-Ptase"/>
    <property type="match status" value="1"/>
</dbReference>
<dbReference type="PANTHER" id="PTHR48100:SF59">
    <property type="entry name" value="ADENOSYLCOBALAMIN_ALPHA-RIBAZOLE PHOSPHATASE"/>
    <property type="match status" value="1"/>
</dbReference>
<proteinExistence type="predicted"/>
<dbReference type="AlphaFoldDB" id="A0A1I5IKP3"/>
<dbReference type="Pfam" id="PF00300">
    <property type="entry name" value="His_Phos_1"/>
    <property type="match status" value="1"/>
</dbReference>
<dbReference type="InterPro" id="IPR050275">
    <property type="entry name" value="PGM_Phosphatase"/>
</dbReference>
<dbReference type="OrthoDB" id="9781415at2"/>
<organism evidence="1 2">
    <name type="scientific">Anaerocolumna aminovalerica</name>
    <dbReference type="NCBI Taxonomy" id="1527"/>
    <lineage>
        <taxon>Bacteria</taxon>
        <taxon>Bacillati</taxon>
        <taxon>Bacillota</taxon>
        <taxon>Clostridia</taxon>
        <taxon>Lachnospirales</taxon>
        <taxon>Lachnospiraceae</taxon>
        <taxon>Anaerocolumna</taxon>
    </lineage>
</organism>
<name>A0A1I5IKP3_9FIRM</name>
<dbReference type="GO" id="GO:0016791">
    <property type="term" value="F:phosphatase activity"/>
    <property type="evidence" value="ECO:0007669"/>
    <property type="project" value="TreeGrafter"/>
</dbReference>
<dbReference type="EMBL" id="FOWD01000047">
    <property type="protein sequence ID" value="SFO60992.1"/>
    <property type="molecule type" value="Genomic_DNA"/>
</dbReference>